<dbReference type="VEuPathDB" id="PiroplasmaDB:TA12670"/>
<evidence type="ECO:0000256" key="1">
    <source>
        <dbReference type="SAM" id="Coils"/>
    </source>
</evidence>
<reference evidence="3" key="1">
    <citation type="submission" date="2018-07" db="EMBL/GenBank/DDBJ databases">
        <authorList>
            <person name="Quirk P.G."/>
            <person name="Krulwich T.A."/>
        </authorList>
    </citation>
    <scope>NUCLEOTIDE SEQUENCE</scope>
    <source>
        <strain evidence="3">Anand</strain>
    </source>
</reference>
<name>A0A3B0MNX4_THEAN</name>
<feature type="coiled-coil region" evidence="1">
    <location>
        <begin position="175"/>
        <end position="230"/>
    </location>
</feature>
<keyword evidence="1" id="KW-0175">Coiled coil</keyword>
<evidence type="ECO:0000313" key="3">
    <source>
        <dbReference type="EMBL" id="SVP91833.1"/>
    </source>
</evidence>
<gene>
    <name evidence="2" type="ORF">TAT_000182400</name>
    <name evidence="3" type="ORF">TAV_000182600</name>
</gene>
<protein>
    <submittedName>
        <fullName evidence="3">Uncharacterized protein</fullName>
    </submittedName>
</protein>
<accession>A0A3B0MNX4</accession>
<dbReference type="AlphaFoldDB" id="A0A3B0MNX4"/>
<dbReference type="EMBL" id="UIVS01000002">
    <property type="protein sequence ID" value="SVP91833.1"/>
    <property type="molecule type" value="Genomic_DNA"/>
</dbReference>
<evidence type="ECO:0000313" key="2">
    <source>
        <dbReference type="EMBL" id="SVP91511.1"/>
    </source>
</evidence>
<organism evidence="3">
    <name type="scientific">Theileria annulata</name>
    <dbReference type="NCBI Taxonomy" id="5874"/>
    <lineage>
        <taxon>Eukaryota</taxon>
        <taxon>Sar</taxon>
        <taxon>Alveolata</taxon>
        <taxon>Apicomplexa</taxon>
        <taxon>Aconoidasida</taxon>
        <taxon>Piroplasmida</taxon>
        <taxon>Theileriidae</taxon>
        <taxon>Theileria</taxon>
    </lineage>
</organism>
<dbReference type="EMBL" id="UIVT01000002">
    <property type="protein sequence ID" value="SVP91511.1"/>
    <property type="molecule type" value="Genomic_DNA"/>
</dbReference>
<sequence>MNENTLVLAKLRGFPKKTSTNADYLLHKSQNDNCRSDLKSVDMYLANKKFNINHNIDNSNLFNETLSTTKRPLPLQYGNKTQSPGEDFLIRKRRNYSTQPSNAVVPNNNDLLQMIANGDQSIVDKIKQVSTTNYKKIMDLLNRSTSIKEFQTNLQALVLDMCIGLYTDKSQDETVENLKKRVNYLTNEKALLSNVIKSQYESIKDENSNASKTEEEKQALKAELGRLKRILNSMVYNSDNSSNFRQIADYVDRYHENTLILVVGNPQMYSKIFMTSFFNNLI</sequence>
<proteinExistence type="predicted"/>